<keyword evidence="2" id="KW-1185">Reference proteome</keyword>
<sequence length="82" mass="9264">MLIKKYQDPSRRPRRYSVAVEKPFTGMTISLMGRLSRTHQYWRRTIEKHGGKVANSAIGTTCLVASPVKRERGGSSKLVEAM</sequence>
<gene>
    <name evidence="1" type="ORF">Patl1_34984</name>
</gene>
<proteinExistence type="predicted"/>
<protein>
    <submittedName>
        <fullName evidence="1">Uncharacterized protein</fullName>
    </submittedName>
</protein>
<evidence type="ECO:0000313" key="1">
    <source>
        <dbReference type="EMBL" id="KAJ0075455.1"/>
    </source>
</evidence>
<organism evidence="1 2">
    <name type="scientific">Pistacia atlantica</name>
    <dbReference type="NCBI Taxonomy" id="434234"/>
    <lineage>
        <taxon>Eukaryota</taxon>
        <taxon>Viridiplantae</taxon>
        <taxon>Streptophyta</taxon>
        <taxon>Embryophyta</taxon>
        <taxon>Tracheophyta</taxon>
        <taxon>Spermatophyta</taxon>
        <taxon>Magnoliopsida</taxon>
        <taxon>eudicotyledons</taxon>
        <taxon>Gunneridae</taxon>
        <taxon>Pentapetalae</taxon>
        <taxon>rosids</taxon>
        <taxon>malvids</taxon>
        <taxon>Sapindales</taxon>
        <taxon>Anacardiaceae</taxon>
        <taxon>Pistacia</taxon>
    </lineage>
</organism>
<comment type="caution">
    <text evidence="1">The sequence shown here is derived from an EMBL/GenBank/DDBJ whole genome shotgun (WGS) entry which is preliminary data.</text>
</comment>
<reference evidence="2" key="1">
    <citation type="journal article" date="2023" name="G3 (Bethesda)">
        <title>Genome assembly and association tests identify interacting loci associated with vigor, precocity, and sex in interspecific pistachio rootstocks.</title>
        <authorList>
            <person name="Palmer W."/>
            <person name="Jacygrad E."/>
            <person name="Sagayaradj S."/>
            <person name="Cavanaugh K."/>
            <person name="Han R."/>
            <person name="Bertier L."/>
            <person name="Beede B."/>
            <person name="Kafkas S."/>
            <person name="Golino D."/>
            <person name="Preece J."/>
            <person name="Michelmore R."/>
        </authorList>
    </citation>
    <scope>NUCLEOTIDE SEQUENCE [LARGE SCALE GENOMIC DNA]</scope>
</reference>
<dbReference type="EMBL" id="CM047910">
    <property type="protein sequence ID" value="KAJ0075455.1"/>
    <property type="molecule type" value="Genomic_DNA"/>
</dbReference>
<dbReference type="Proteomes" id="UP001164250">
    <property type="component" value="Chromosome 15"/>
</dbReference>
<evidence type="ECO:0000313" key="2">
    <source>
        <dbReference type="Proteomes" id="UP001164250"/>
    </source>
</evidence>
<name>A0ACC0ZR55_9ROSI</name>
<accession>A0ACC0ZR55</accession>